<dbReference type="InterPro" id="IPR024079">
    <property type="entry name" value="MetalloPept_cat_dom_sf"/>
</dbReference>
<evidence type="ECO:0000259" key="11">
    <source>
        <dbReference type="PROSITE" id="PS50214"/>
    </source>
</evidence>
<dbReference type="SMART" id="SM00608">
    <property type="entry name" value="ACR"/>
    <property type="match status" value="1"/>
</dbReference>
<evidence type="ECO:0000256" key="4">
    <source>
        <dbReference type="ARBA" id="ARBA00023136"/>
    </source>
</evidence>
<comment type="caution">
    <text evidence="7">Lacks conserved residue(s) required for the propagation of feature annotation.</text>
</comment>
<dbReference type="FunFam" id="4.10.70.10:FF:000001">
    <property type="entry name" value="Disintegrin and metalloproteinase domain-containing protein 22"/>
    <property type="match status" value="1"/>
</dbReference>
<dbReference type="InterPro" id="IPR036436">
    <property type="entry name" value="Disintegrin_dom_sf"/>
</dbReference>
<feature type="domain" description="EGF-like" evidence="10">
    <location>
        <begin position="327"/>
        <end position="361"/>
    </location>
</feature>
<organism evidence="13 14">
    <name type="scientific">Anser brachyrhynchus</name>
    <name type="common">Pink-footed goose</name>
    <dbReference type="NCBI Taxonomy" id="132585"/>
    <lineage>
        <taxon>Eukaryota</taxon>
        <taxon>Metazoa</taxon>
        <taxon>Chordata</taxon>
        <taxon>Craniata</taxon>
        <taxon>Vertebrata</taxon>
        <taxon>Euteleostomi</taxon>
        <taxon>Archelosauria</taxon>
        <taxon>Archosauria</taxon>
        <taxon>Dinosauria</taxon>
        <taxon>Saurischia</taxon>
        <taxon>Theropoda</taxon>
        <taxon>Coelurosauria</taxon>
        <taxon>Aves</taxon>
        <taxon>Neognathae</taxon>
        <taxon>Galloanserae</taxon>
        <taxon>Anseriformes</taxon>
        <taxon>Anatidae</taxon>
        <taxon>Anserinae</taxon>
        <taxon>Anser</taxon>
    </lineage>
</organism>
<keyword evidence="5 7" id="KW-1015">Disulfide bond</keyword>
<dbReference type="Pfam" id="PF00200">
    <property type="entry name" value="Disintegrin"/>
    <property type="match status" value="1"/>
</dbReference>
<reference evidence="13" key="2">
    <citation type="submission" date="2025-09" db="UniProtKB">
        <authorList>
            <consortium name="Ensembl"/>
        </authorList>
    </citation>
    <scope>IDENTIFICATION</scope>
</reference>
<dbReference type="Pfam" id="PF08516">
    <property type="entry name" value="ADAM_CR"/>
    <property type="match status" value="1"/>
</dbReference>
<dbReference type="GO" id="GO:0005886">
    <property type="term" value="C:plasma membrane"/>
    <property type="evidence" value="ECO:0007669"/>
    <property type="project" value="TreeGrafter"/>
</dbReference>
<keyword evidence="2" id="KW-0812">Transmembrane</keyword>
<dbReference type="GeneTree" id="ENSGT00940000166847"/>
<dbReference type="GO" id="GO:0006508">
    <property type="term" value="P:proteolysis"/>
    <property type="evidence" value="ECO:0007669"/>
    <property type="project" value="InterPro"/>
</dbReference>
<keyword evidence="14" id="KW-1185">Reference proteome</keyword>
<evidence type="ECO:0000313" key="14">
    <source>
        <dbReference type="Proteomes" id="UP000694426"/>
    </source>
</evidence>
<feature type="chain" id="PRO_5034717437" description="ADAM metallopeptidase domain 9" evidence="9">
    <location>
        <begin position="26"/>
        <end position="483"/>
    </location>
</feature>
<dbReference type="InterPro" id="IPR001590">
    <property type="entry name" value="Peptidase_M12B"/>
</dbReference>
<dbReference type="PANTHER" id="PTHR11905">
    <property type="entry name" value="ADAM A DISINTEGRIN AND METALLOPROTEASE DOMAIN"/>
    <property type="match status" value="1"/>
</dbReference>
<comment type="subcellular location">
    <subcellularLocation>
        <location evidence="1">Membrane</location>
        <topology evidence="1">Single-pass membrane protein</topology>
    </subcellularLocation>
</comment>
<dbReference type="PROSITE" id="PS01186">
    <property type="entry name" value="EGF_2"/>
    <property type="match status" value="1"/>
</dbReference>
<name>A0A8B9I3V4_9AVES</name>
<feature type="active site" evidence="8">
    <location>
        <position position="111"/>
    </location>
</feature>
<dbReference type="PROSITE" id="PS50215">
    <property type="entry name" value="ADAM_MEPRO"/>
    <property type="match status" value="1"/>
</dbReference>
<reference evidence="13" key="1">
    <citation type="submission" date="2025-08" db="UniProtKB">
        <authorList>
            <consortium name="Ensembl"/>
        </authorList>
    </citation>
    <scope>IDENTIFICATION</scope>
</reference>
<dbReference type="InterPro" id="IPR000742">
    <property type="entry name" value="EGF"/>
</dbReference>
<protein>
    <recommendedName>
        <fullName evidence="15">ADAM metallopeptidase domain 9</fullName>
    </recommendedName>
</protein>
<dbReference type="PANTHER" id="PTHR11905:SF122">
    <property type="entry name" value="DISINTEGRIN AND METALLOPROTEINASE DOMAIN-CONTAINING PROTEIN 9"/>
    <property type="match status" value="1"/>
</dbReference>
<dbReference type="InterPro" id="IPR001762">
    <property type="entry name" value="Disintegrin_dom"/>
</dbReference>
<dbReference type="PRINTS" id="PR00289">
    <property type="entry name" value="DISINTEGRIN"/>
</dbReference>
<evidence type="ECO:0000313" key="13">
    <source>
        <dbReference type="Ensembl" id="ENSABRP00000007214.1"/>
    </source>
</evidence>
<keyword evidence="9" id="KW-0732">Signal</keyword>
<dbReference type="GO" id="GO:0004222">
    <property type="term" value="F:metalloendopeptidase activity"/>
    <property type="evidence" value="ECO:0007669"/>
    <property type="project" value="InterPro"/>
</dbReference>
<keyword evidence="4" id="KW-0472">Membrane</keyword>
<dbReference type="Ensembl" id="ENSABRT00000010391.1">
    <property type="protein sequence ID" value="ENSABRP00000007214.1"/>
    <property type="gene ID" value="ENSABRG00000006640.1"/>
</dbReference>
<keyword evidence="7" id="KW-0245">EGF-like domain</keyword>
<accession>A0A8B9I3V4</accession>
<dbReference type="PROSITE" id="PS50214">
    <property type="entry name" value="DISINTEGRIN_2"/>
    <property type="match status" value="1"/>
</dbReference>
<evidence type="ECO:0000256" key="9">
    <source>
        <dbReference type="SAM" id="SignalP"/>
    </source>
</evidence>
<dbReference type="SUPFAM" id="SSF57552">
    <property type="entry name" value="Blood coagulation inhibitor (disintegrin)"/>
    <property type="match status" value="1"/>
</dbReference>
<dbReference type="Gene3D" id="3.40.390.10">
    <property type="entry name" value="Collagenase (Catalytic Domain)"/>
    <property type="match status" value="2"/>
</dbReference>
<evidence type="ECO:0000256" key="6">
    <source>
        <dbReference type="PROSITE-ProRule" id="PRU00068"/>
    </source>
</evidence>
<evidence type="ECO:0000256" key="7">
    <source>
        <dbReference type="PROSITE-ProRule" id="PRU00076"/>
    </source>
</evidence>
<evidence type="ECO:0000256" key="2">
    <source>
        <dbReference type="ARBA" id="ARBA00022692"/>
    </source>
</evidence>
<dbReference type="SMART" id="SM00050">
    <property type="entry name" value="DISIN"/>
    <property type="match status" value="1"/>
</dbReference>
<dbReference type="AlphaFoldDB" id="A0A8B9I3V4"/>
<feature type="signal peptide" evidence="9">
    <location>
        <begin position="1"/>
        <end position="25"/>
    </location>
</feature>
<dbReference type="PROSITE" id="PS50026">
    <property type="entry name" value="EGF_3"/>
    <property type="match status" value="1"/>
</dbReference>
<feature type="disulfide bond" evidence="6">
    <location>
        <begin position="169"/>
        <end position="189"/>
    </location>
</feature>
<dbReference type="PROSITE" id="PS00427">
    <property type="entry name" value="DISINTEGRIN_1"/>
    <property type="match status" value="1"/>
</dbReference>
<evidence type="ECO:0000259" key="12">
    <source>
        <dbReference type="PROSITE" id="PS50215"/>
    </source>
</evidence>
<evidence type="ECO:0000256" key="8">
    <source>
        <dbReference type="PROSITE-ProRule" id="PRU00276"/>
    </source>
</evidence>
<sequence length="483" mass="53218">FFQMYRALNIQIVLVGLEIWTVTNPISVMNGSAGDVLGRFVSWRQKDLLKRSRNDVSHLIIKMFIIKNNIMLSRGSRNFSTCSADDFENFILNGGGNCLRNPPKTSNIYKEPVCGNNVVDNNEECDCGKPQECTNPCCDAATCKLTSGSQCAQGLCCKNCKFKVAGTECRSKMDFCDLPEYCNGSYAYCPDDIYIMNGYPCNDMQAYCYYGVCQSFDSQCEAIYGKGARKAPDLCFEKANIKGDRFGNCGMKGGVYKKCTVQHSLCGKVQCTSVSLQNLPAWSVVNNASGVLCWSSDFDLGSDVPDPAQVHDGTACGEKKCVDASFLGYSCDVKQKCNNNGVCNNNGNCHCHSGWAPPFCNQSGYGGSVDSGPAHIGRTLKLSFILPPSVFRSLFKSFFATSFSRSFRRGDGQKDPKSITGKKSALARHIFQGREIFLREREVVESPSLEIFSPSLEIFKTRLDAILCNMLWVTLLEQGCGTR</sequence>
<dbReference type="SUPFAM" id="SSF55486">
    <property type="entry name" value="Metalloproteases ('zincins'), catalytic domain"/>
    <property type="match status" value="1"/>
</dbReference>
<evidence type="ECO:0000259" key="10">
    <source>
        <dbReference type="PROSITE" id="PS50026"/>
    </source>
</evidence>
<dbReference type="InterPro" id="IPR018358">
    <property type="entry name" value="Disintegrin_CS"/>
</dbReference>
<evidence type="ECO:0008006" key="15">
    <source>
        <dbReference type="Google" id="ProtNLM"/>
    </source>
</evidence>
<keyword evidence="3" id="KW-1133">Transmembrane helix</keyword>
<dbReference type="Pfam" id="PF01421">
    <property type="entry name" value="Reprolysin"/>
    <property type="match status" value="2"/>
</dbReference>
<proteinExistence type="predicted"/>
<feature type="disulfide bond" evidence="7">
    <location>
        <begin position="351"/>
        <end position="360"/>
    </location>
</feature>
<feature type="domain" description="Peptidase M12B" evidence="12">
    <location>
        <begin position="1"/>
        <end position="133"/>
    </location>
</feature>
<feature type="domain" description="Disintegrin" evidence="11">
    <location>
        <begin position="111"/>
        <end position="197"/>
    </location>
</feature>
<dbReference type="Proteomes" id="UP000694426">
    <property type="component" value="Unplaced"/>
</dbReference>
<evidence type="ECO:0000256" key="1">
    <source>
        <dbReference type="ARBA" id="ARBA00004167"/>
    </source>
</evidence>
<dbReference type="InterPro" id="IPR006586">
    <property type="entry name" value="ADAM_Cys-rich"/>
</dbReference>
<dbReference type="Gene3D" id="4.10.70.10">
    <property type="entry name" value="Disintegrin domain"/>
    <property type="match status" value="1"/>
</dbReference>
<evidence type="ECO:0000256" key="5">
    <source>
        <dbReference type="ARBA" id="ARBA00023157"/>
    </source>
</evidence>
<evidence type="ECO:0000256" key="3">
    <source>
        <dbReference type="ARBA" id="ARBA00022989"/>
    </source>
</evidence>